<dbReference type="OrthoDB" id="9803106at2"/>
<dbReference type="CDD" id="cd05403">
    <property type="entry name" value="NT_KNTase_like"/>
    <property type="match status" value="1"/>
</dbReference>
<evidence type="ECO:0000313" key="2">
    <source>
        <dbReference type="EMBL" id="CCK78952.1"/>
    </source>
</evidence>
<dbReference type="KEGG" id="dto:TOL2_C07840"/>
<dbReference type="PANTHER" id="PTHR43449">
    <property type="entry name" value="NUCLEOTIDYLTRANSFERASE"/>
    <property type="match status" value="1"/>
</dbReference>
<gene>
    <name evidence="2" type="ordered locus">TOL2_C07840</name>
</gene>
<dbReference type="Proteomes" id="UP000007347">
    <property type="component" value="Chromosome"/>
</dbReference>
<dbReference type="Gene3D" id="3.30.460.10">
    <property type="entry name" value="Beta Polymerase, domain 2"/>
    <property type="match status" value="1"/>
</dbReference>
<keyword evidence="2" id="KW-0548">Nucleotidyltransferase</keyword>
<feature type="domain" description="Polymerase beta nucleotidyltransferase" evidence="1">
    <location>
        <begin position="16"/>
        <end position="103"/>
    </location>
</feature>
<evidence type="ECO:0000259" key="1">
    <source>
        <dbReference type="Pfam" id="PF18765"/>
    </source>
</evidence>
<reference evidence="2 3" key="1">
    <citation type="journal article" date="2013" name="Environ. Microbiol.">
        <title>Complete genome, catabolic sub-proteomes and key-metabolites of Desulfobacula toluolica Tol2, a marine, aromatic compound-degrading, sulfate-reducing bacterium.</title>
        <authorList>
            <person name="Wohlbrand L."/>
            <person name="Jacob J.H."/>
            <person name="Kube M."/>
            <person name="Mussmann M."/>
            <person name="Jarling R."/>
            <person name="Beck A."/>
            <person name="Amann R."/>
            <person name="Wilkes H."/>
            <person name="Reinhardt R."/>
            <person name="Rabus R."/>
        </authorList>
    </citation>
    <scope>NUCLEOTIDE SEQUENCE [LARGE SCALE GENOMIC DNA]</scope>
    <source>
        <strain evidence="3">DSM 7467 / Tol2</strain>
    </source>
</reference>
<dbReference type="EC" id="2.7.7.-" evidence="2"/>
<organism evidence="2 3">
    <name type="scientific">Desulfobacula toluolica (strain DSM 7467 / Tol2)</name>
    <dbReference type="NCBI Taxonomy" id="651182"/>
    <lineage>
        <taxon>Bacteria</taxon>
        <taxon>Pseudomonadati</taxon>
        <taxon>Thermodesulfobacteriota</taxon>
        <taxon>Desulfobacteria</taxon>
        <taxon>Desulfobacterales</taxon>
        <taxon>Desulfobacteraceae</taxon>
        <taxon>Desulfobacula</taxon>
    </lineage>
</organism>
<accession>K0NJ63</accession>
<dbReference type="HOGENOM" id="CLU_130257_9_4_7"/>
<dbReference type="SUPFAM" id="SSF81301">
    <property type="entry name" value="Nucleotidyltransferase"/>
    <property type="match status" value="1"/>
</dbReference>
<dbReference type="PANTHER" id="PTHR43449:SF1">
    <property type="entry name" value="POLYMERASE BETA NUCLEOTIDYLTRANSFERASE DOMAIN-CONTAINING PROTEIN"/>
    <property type="match status" value="1"/>
</dbReference>
<dbReference type="Pfam" id="PF18765">
    <property type="entry name" value="Polbeta"/>
    <property type="match status" value="1"/>
</dbReference>
<name>K0NJ63_DESTT</name>
<dbReference type="InterPro" id="IPR043519">
    <property type="entry name" value="NT_sf"/>
</dbReference>
<keyword evidence="3" id="KW-1185">Reference proteome</keyword>
<dbReference type="InterPro" id="IPR041633">
    <property type="entry name" value="Polbeta"/>
</dbReference>
<evidence type="ECO:0000313" key="3">
    <source>
        <dbReference type="Proteomes" id="UP000007347"/>
    </source>
</evidence>
<dbReference type="AlphaFoldDB" id="K0NJ63"/>
<dbReference type="RefSeq" id="WP_014956304.1">
    <property type="nucleotide sequence ID" value="NC_018645.1"/>
</dbReference>
<protein>
    <submittedName>
        <fullName evidence="2">Nucleotidyltransferase</fullName>
        <ecNumber evidence="2">2.7.7.-</ecNumber>
    </submittedName>
</protein>
<sequence length="105" mass="11993">MAEIPDRIKRIISRFITELADNDIKVERAILFGSYAQGTFNDWSDIDLAIVSTAFAGERFSDRDKIRRIKLSVSCDLEPIPYNPVDFNTDNPFVERILKTGIRVA</sequence>
<dbReference type="STRING" id="651182.TOL2_C07840"/>
<dbReference type="GO" id="GO:0016779">
    <property type="term" value="F:nucleotidyltransferase activity"/>
    <property type="evidence" value="ECO:0007669"/>
    <property type="project" value="UniProtKB-KW"/>
</dbReference>
<dbReference type="EMBL" id="FO203503">
    <property type="protein sequence ID" value="CCK78952.1"/>
    <property type="molecule type" value="Genomic_DNA"/>
</dbReference>
<proteinExistence type="predicted"/>
<keyword evidence="2" id="KW-0808">Transferase</keyword>